<evidence type="ECO:0000313" key="3">
    <source>
        <dbReference type="Proteomes" id="UP001280121"/>
    </source>
</evidence>
<dbReference type="InterPro" id="IPR026960">
    <property type="entry name" value="RVT-Znf"/>
</dbReference>
<reference evidence="2" key="1">
    <citation type="journal article" date="2023" name="Plant J.">
        <title>Genome sequences and population genomics provide insights into the demographic history, inbreeding, and mutation load of two 'living fossil' tree species of Dipteronia.</title>
        <authorList>
            <person name="Feng Y."/>
            <person name="Comes H.P."/>
            <person name="Chen J."/>
            <person name="Zhu S."/>
            <person name="Lu R."/>
            <person name="Zhang X."/>
            <person name="Li P."/>
            <person name="Qiu J."/>
            <person name="Olsen K.M."/>
            <person name="Qiu Y."/>
        </authorList>
    </citation>
    <scope>NUCLEOTIDE SEQUENCE</scope>
    <source>
        <strain evidence="2">KIB01</strain>
    </source>
</reference>
<dbReference type="AlphaFoldDB" id="A0AAD9TQT3"/>
<feature type="domain" description="Reverse transcriptase zinc-binding" evidence="1">
    <location>
        <begin position="24"/>
        <end position="63"/>
    </location>
</feature>
<dbReference type="Pfam" id="PF13966">
    <property type="entry name" value="zf-RVT"/>
    <property type="match status" value="1"/>
</dbReference>
<dbReference type="EMBL" id="JANJYI010000008">
    <property type="protein sequence ID" value="KAK2640569.1"/>
    <property type="molecule type" value="Genomic_DNA"/>
</dbReference>
<sequence length="189" mass="21659">MGVHTVRSGYHFTMSSLDNSSGSGLSPLESWWKNLWRMKVPTKVKMLIWRACHDWVPTNANLALPSDEIVPWSESFRDDFRRANDPGCIGERLRSLAPVSWQPPDKGCFKTNSDVALDVLLGKKLRRLTLFFKVSSSLKNRDFFIVLWNPMPKMWLCLLLGKPAKLGLSLSDELFWMEETPECDSYSFG</sequence>
<accession>A0AAD9TQT3</accession>
<keyword evidence="3" id="KW-1185">Reference proteome</keyword>
<dbReference type="Proteomes" id="UP001280121">
    <property type="component" value="Unassembled WGS sequence"/>
</dbReference>
<evidence type="ECO:0000259" key="1">
    <source>
        <dbReference type="Pfam" id="PF13966"/>
    </source>
</evidence>
<protein>
    <recommendedName>
        <fullName evidence="1">Reverse transcriptase zinc-binding domain-containing protein</fullName>
    </recommendedName>
</protein>
<name>A0AAD9TQT3_9ROSI</name>
<organism evidence="2 3">
    <name type="scientific">Dipteronia dyeriana</name>
    <dbReference type="NCBI Taxonomy" id="168575"/>
    <lineage>
        <taxon>Eukaryota</taxon>
        <taxon>Viridiplantae</taxon>
        <taxon>Streptophyta</taxon>
        <taxon>Embryophyta</taxon>
        <taxon>Tracheophyta</taxon>
        <taxon>Spermatophyta</taxon>
        <taxon>Magnoliopsida</taxon>
        <taxon>eudicotyledons</taxon>
        <taxon>Gunneridae</taxon>
        <taxon>Pentapetalae</taxon>
        <taxon>rosids</taxon>
        <taxon>malvids</taxon>
        <taxon>Sapindales</taxon>
        <taxon>Sapindaceae</taxon>
        <taxon>Hippocastanoideae</taxon>
        <taxon>Acereae</taxon>
        <taxon>Dipteronia</taxon>
    </lineage>
</organism>
<evidence type="ECO:0000313" key="2">
    <source>
        <dbReference type="EMBL" id="KAK2640569.1"/>
    </source>
</evidence>
<gene>
    <name evidence="2" type="ORF">Ddye_028364</name>
</gene>
<proteinExistence type="predicted"/>
<comment type="caution">
    <text evidence="2">The sequence shown here is derived from an EMBL/GenBank/DDBJ whole genome shotgun (WGS) entry which is preliminary data.</text>
</comment>